<feature type="compositionally biased region" description="Basic and acidic residues" evidence="2">
    <location>
        <begin position="79"/>
        <end position="103"/>
    </location>
</feature>
<keyword evidence="5" id="KW-1185">Reference proteome</keyword>
<sequence>MRSTTVKTRDDVENKAARALEAARAFLARSPAGHGKNSTPRERETGEKTNGWRMKESAADETSSTTTAVTTTTTGGTAERTRDGVVEGVPEARDESPSTRTRTETNLVEAFEEADDARTRAAPATPASPALELSSSEDEGADDARGASNSDEGAMRETRDADAGVVAALRADVARLHEALESERWMRESYEARVLEAEKIAEEAKAKTIETALDPVNQLTAEQVSALRAEIEQVEYLKRLLARAEQMRNAARQETKTARDKHEKDLRIIREEVTTMESEMENLRRRVKVDKAKFEAMERATVEAADEFALLFSRQENTRRLLAGAIFVIIALATRIVMNGQGWTLPNMYMY</sequence>
<evidence type="ECO:0000256" key="3">
    <source>
        <dbReference type="SAM" id="Phobius"/>
    </source>
</evidence>
<keyword evidence="3" id="KW-0472">Membrane</keyword>
<gene>
    <name evidence="4" type="ORF">OT_ostta09g04120</name>
</gene>
<evidence type="ECO:0000256" key="1">
    <source>
        <dbReference type="SAM" id="Coils"/>
    </source>
</evidence>
<feature type="region of interest" description="Disordered" evidence="2">
    <location>
        <begin position="24"/>
        <end position="160"/>
    </location>
</feature>
<evidence type="ECO:0000313" key="5">
    <source>
        <dbReference type="Proteomes" id="UP000009170"/>
    </source>
</evidence>
<reference evidence="4 5" key="2">
    <citation type="journal article" date="2014" name="BMC Genomics">
        <title>An improved genome of the model marine alga Ostreococcus tauri unfolds by assessing Illumina de novo assemblies.</title>
        <authorList>
            <person name="Blanc-Mathieu R."/>
            <person name="Verhelst B."/>
            <person name="Derelle E."/>
            <person name="Rombauts S."/>
            <person name="Bouget F.Y."/>
            <person name="Carre I."/>
            <person name="Chateau A."/>
            <person name="Eyre-Walker A."/>
            <person name="Grimsley N."/>
            <person name="Moreau H."/>
            <person name="Piegu B."/>
            <person name="Rivals E."/>
            <person name="Schackwitz W."/>
            <person name="Van de Peer Y."/>
            <person name="Piganeau G."/>
        </authorList>
    </citation>
    <scope>NUCLEOTIDE SEQUENCE [LARGE SCALE GENOMIC DNA]</scope>
    <source>
        <strain evidence="5">OTTH 0595 / CCAP 157/2 / RCC745</strain>
    </source>
</reference>
<proteinExistence type="predicted"/>
<dbReference type="KEGG" id="ota:OT_ostta09g04120"/>
<dbReference type="EMBL" id="CAID01000009">
    <property type="protein sequence ID" value="CEF99215.1"/>
    <property type="molecule type" value="Genomic_DNA"/>
</dbReference>
<feature type="compositionally biased region" description="Low complexity" evidence="2">
    <location>
        <begin position="120"/>
        <end position="134"/>
    </location>
</feature>
<organism evidence="4 5">
    <name type="scientific">Ostreococcus tauri</name>
    <name type="common">Marine green alga</name>
    <dbReference type="NCBI Taxonomy" id="70448"/>
    <lineage>
        <taxon>Eukaryota</taxon>
        <taxon>Viridiplantae</taxon>
        <taxon>Chlorophyta</taxon>
        <taxon>Mamiellophyceae</taxon>
        <taxon>Mamiellales</taxon>
        <taxon>Bathycoccaceae</taxon>
        <taxon>Ostreococcus</taxon>
    </lineage>
</organism>
<dbReference type="RefSeq" id="XP_003081395.2">
    <property type="nucleotide sequence ID" value="XM_003081347.2"/>
</dbReference>
<keyword evidence="3" id="KW-1133">Transmembrane helix</keyword>
<feature type="compositionally biased region" description="Low complexity" evidence="2">
    <location>
        <begin position="61"/>
        <end position="78"/>
    </location>
</feature>
<keyword evidence="1" id="KW-0175">Coiled coil</keyword>
<name>A0A090M4Q2_OSTTA</name>
<dbReference type="InParanoid" id="A0A090M4Q2"/>
<feature type="coiled-coil region" evidence="1">
    <location>
        <begin position="187"/>
        <end position="300"/>
    </location>
</feature>
<dbReference type="AlphaFoldDB" id="A0A090M4Q2"/>
<dbReference type="Proteomes" id="UP000009170">
    <property type="component" value="Unassembled WGS sequence"/>
</dbReference>
<dbReference type="STRING" id="70448.A0A090M4Q2"/>
<keyword evidence="3" id="KW-0812">Transmembrane</keyword>
<evidence type="ECO:0000256" key="2">
    <source>
        <dbReference type="SAM" id="MobiDB-lite"/>
    </source>
</evidence>
<dbReference type="OrthoDB" id="10490170at2759"/>
<protein>
    <submittedName>
        <fullName evidence="4">Unnamed product</fullName>
    </submittedName>
</protein>
<comment type="caution">
    <text evidence="4">The sequence shown here is derived from an EMBL/GenBank/DDBJ whole genome shotgun (WGS) entry which is preliminary data.</text>
</comment>
<reference evidence="5" key="1">
    <citation type="journal article" date="2006" name="Proc. Natl. Acad. Sci. U.S.A.">
        <title>Genome analysis of the smallest free-living eukaryote Ostreococcus tauri unveils many unique features.</title>
        <authorList>
            <person name="Derelle E."/>
            <person name="Ferraz C."/>
            <person name="Rombauts S."/>
            <person name="Rouze P."/>
            <person name="Worden A.Z."/>
            <person name="Robbens S."/>
            <person name="Partensky F."/>
            <person name="Degroeve S."/>
            <person name="Echeynie S."/>
            <person name="Cooke R."/>
            <person name="Saeys Y."/>
            <person name="Wuyts J."/>
            <person name="Jabbari K."/>
            <person name="Bowler C."/>
            <person name="Panaud O."/>
            <person name="Piegu B."/>
            <person name="Ball S.G."/>
            <person name="Ral J.-P."/>
            <person name="Bouget F.-Y."/>
            <person name="Piganeau G."/>
            <person name="De Baets B."/>
            <person name="Picard A."/>
            <person name="Delseny M."/>
            <person name="Demaille J."/>
            <person name="Van de Peer Y."/>
            <person name="Moreau H."/>
        </authorList>
    </citation>
    <scope>NUCLEOTIDE SEQUENCE [LARGE SCALE GENOMIC DNA]</scope>
    <source>
        <strain evidence="5">OTTH 0595 / CCAP 157/2 / RCC745</strain>
    </source>
</reference>
<accession>A0A090M4Q2</accession>
<feature type="transmembrane region" description="Helical" evidence="3">
    <location>
        <begin position="321"/>
        <end position="338"/>
    </location>
</feature>
<evidence type="ECO:0000313" key="4">
    <source>
        <dbReference type="EMBL" id="CEF99215.1"/>
    </source>
</evidence>
<dbReference type="GeneID" id="9831821"/>